<dbReference type="OrthoDB" id="6871at2157"/>
<evidence type="ECO:0000313" key="2">
    <source>
        <dbReference type="EMBL" id="SEJ07187.1"/>
    </source>
</evidence>
<dbReference type="AlphaFoldDB" id="A0A1H6VZD9"/>
<accession>A0A2H4Q1J3</accession>
<gene>
    <name evidence="2" type="ORF">SAMN05444271_11937</name>
</gene>
<dbReference type="Proteomes" id="UP000198888">
    <property type="component" value="Unassembled WGS sequence"/>
</dbReference>
<dbReference type="GO" id="GO:0006400">
    <property type="term" value="P:tRNA modification"/>
    <property type="evidence" value="ECO:0007669"/>
    <property type="project" value="InterPro"/>
</dbReference>
<dbReference type="InterPro" id="IPR002616">
    <property type="entry name" value="tRNA_ribo_trans-like"/>
</dbReference>
<dbReference type="SUPFAM" id="SSF51713">
    <property type="entry name" value="tRNA-guanine transglycosylase"/>
    <property type="match status" value="1"/>
</dbReference>
<protein>
    <submittedName>
        <fullName evidence="2">tRNA-guanine family transglycosylase</fullName>
    </submittedName>
</protein>
<dbReference type="STRING" id="1073996.SAMN05444271_11937"/>
<dbReference type="Pfam" id="PF01702">
    <property type="entry name" value="TGT"/>
    <property type="match status" value="1"/>
</dbReference>
<dbReference type="Gene3D" id="3.20.20.105">
    <property type="entry name" value="Queuine tRNA-ribosyltransferase-like"/>
    <property type="match status" value="1"/>
</dbReference>
<dbReference type="GeneID" id="35002283"/>
<sequence>MTLTFFAGMNICPSSMQKLFARLQNEHHTLAPLENVIFTPIAHGNGTHSEIESLSKELDLNVMFDSGGYEVQVGNKTFDELYEYLLNYYDENRWGQRYVLPDNVPMSDDDVQTVQQKVDETVSATRMCFRRLPESVRRDSLAVIQGHTREQISRCIDEYKELDGLSKVGFGSFATGGVNGGVNMITSEAFENLRWATELAHEHGLSVHAFGVGGPTSIPLLYEAGVDSFDTTSWMRTSGYGNVYFPFKGRLNASHRKHRSGNILTRQELPHLKAETDHSCAFCEDMSRLSNSRWDRILHNLIVTHEVVERIDDMSQQEVIDMMDQSSRYRKQLESITPRKEVSI</sequence>
<reference evidence="2 3" key="1">
    <citation type="submission" date="2016-10" db="EMBL/GenBank/DDBJ databases">
        <authorList>
            <person name="de Groot N.N."/>
        </authorList>
    </citation>
    <scope>NUCLEOTIDE SEQUENCE [LARGE SCALE GENOMIC DNA]</scope>
    <source>
        <strain evidence="2 3">DSM 22187</strain>
    </source>
</reference>
<dbReference type="KEGG" id="hae:halTADL_1478"/>
<evidence type="ECO:0000259" key="1">
    <source>
        <dbReference type="Pfam" id="PF01702"/>
    </source>
</evidence>
<keyword evidence="3" id="KW-1185">Reference proteome</keyword>
<feature type="domain" description="tRNA-guanine(15) transglycosylase-like" evidence="1">
    <location>
        <begin position="102"/>
        <end position="261"/>
    </location>
</feature>
<evidence type="ECO:0000313" key="3">
    <source>
        <dbReference type="Proteomes" id="UP000198888"/>
    </source>
</evidence>
<dbReference type="EMBL" id="FNYR01000019">
    <property type="protein sequence ID" value="SEJ07187.1"/>
    <property type="molecule type" value="Genomic_DNA"/>
</dbReference>
<accession>A0A1H6VZD9</accession>
<dbReference type="InterPro" id="IPR036511">
    <property type="entry name" value="TGT-like_sf"/>
</dbReference>
<organism evidence="2 3">
    <name type="scientific">Halohasta litchfieldiae</name>
    <dbReference type="NCBI Taxonomy" id="1073996"/>
    <lineage>
        <taxon>Archaea</taxon>
        <taxon>Methanobacteriati</taxon>
        <taxon>Methanobacteriota</taxon>
        <taxon>Stenosarchaea group</taxon>
        <taxon>Halobacteria</taxon>
        <taxon>Halobacteriales</taxon>
        <taxon>Haloferacaceae</taxon>
        <taxon>Halohasta</taxon>
    </lineage>
</organism>
<dbReference type="RefSeq" id="WP_089673074.1">
    <property type="nucleotide sequence ID" value="NZ_CP024845.1"/>
</dbReference>
<proteinExistence type="predicted"/>
<name>A0A1H6VZD9_9EURY</name>